<evidence type="ECO:0000313" key="6">
    <source>
        <dbReference type="Proteomes" id="UP001629953"/>
    </source>
</evidence>
<comment type="subcellular location">
    <subcellularLocation>
        <location evidence="4">Cell membrane</location>
        <topology evidence="4">Multi-pass membrane protein</topology>
    </subcellularLocation>
</comment>
<name>A0ABW9G3C0_9GAMM</name>
<feature type="transmembrane region" description="Helical" evidence="4">
    <location>
        <begin position="6"/>
        <end position="21"/>
    </location>
</feature>
<evidence type="ECO:0000256" key="3">
    <source>
        <dbReference type="ARBA" id="ARBA00025811"/>
    </source>
</evidence>
<dbReference type="InterPro" id="IPR001457">
    <property type="entry name" value="NADH_UbQ/plastoQ_OxRdtase_su6"/>
</dbReference>
<dbReference type="GO" id="GO:0050136">
    <property type="term" value="F:NADH dehydrogenase (quinone) (non-electrogenic) activity"/>
    <property type="evidence" value="ECO:0007669"/>
    <property type="project" value="UniProtKB-EC"/>
</dbReference>
<comment type="function">
    <text evidence="4">NDH-1 shuttles electrons from NADH, via FMN and iron-sulfur (Fe-S) centers, to quinones in the respiratory chain. Couples the redox reaction to proton translocation (for every two electrons transferred, four hydrogen ions are translocated across the cytoplasmic membrane), and thus conserves the redox energy in a proton gradient.</text>
</comment>
<keyword evidence="4" id="KW-1133">Transmembrane helix</keyword>
<dbReference type="Gene3D" id="1.20.120.1200">
    <property type="entry name" value="NADH-ubiquinone/plastoquinone oxidoreductase chain 6, subunit NuoJ"/>
    <property type="match status" value="1"/>
</dbReference>
<comment type="caution">
    <text evidence="5">The sequence shown here is derived from an EMBL/GenBank/DDBJ whole genome shotgun (WGS) entry which is preliminary data.</text>
</comment>
<comment type="similarity">
    <text evidence="1 4">Belongs to the complex I subunit 6 family.</text>
</comment>
<feature type="transmembrane region" description="Helical" evidence="4">
    <location>
        <begin position="134"/>
        <end position="158"/>
    </location>
</feature>
<comment type="subunit">
    <text evidence="3">Composed of 13 different subunits. Subunits NuoA, H, J, K, L, M, N constitute the membrane sector of the complex.</text>
</comment>
<keyword evidence="4" id="KW-0520">NAD</keyword>
<keyword evidence="4" id="KW-0472">Membrane</keyword>
<dbReference type="EC" id="7.1.1.-" evidence="4"/>
<dbReference type="PANTHER" id="PTHR33269:SF17">
    <property type="entry name" value="NADH-UBIQUINONE OXIDOREDUCTASE CHAIN 6"/>
    <property type="match status" value="1"/>
</dbReference>
<dbReference type="NCBIfam" id="NF005162">
    <property type="entry name" value="PRK06638.1-1"/>
    <property type="match status" value="1"/>
</dbReference>
<organism evidence="5 6">
    <name type="scientific">Celerinatantimonas yamalensis</name>
    <dbReference type="NCBI Taxonomy" id="559956"/>
    <lineage>
        <taxon>Bacteria</taxon>
        <taxon>Pseudomonadati</taxon>
        <taxon>Pseudomonadota</taxon>
        <taxon>Gammaproteobacteria</taxon>
        <taxon>Celerinatantimonadaceae</taxon>
        <taxon>Celerinatantimonas</taxon>
    </lineage>
</organism>
<keyword evidence="4" id="KW-0874">Quinone</keyword>
<evidence type="ECO:0000256" key="4">
    <source>
        <dbReference type="RuleBase" id="RU004429"/>
    </source>
</evidence>
<keyword evidence="4" id="KW-0812">Transmembrane</keyword>
<keyword evidence="6" id="KW-1185">Reference proteome</keyword>
<reference evidence="5 6" key="1">
    <citation type="journal article" date="2013" name="Int. J. Syst. Evol. Microbiol.">
        <title>Celerinatantimonas yamalensis sp. nov., a cold-adapted diazotrophic bacterium from a cold permafrost brine.</title>
        <authorList>
            <person name="Shcherbakova V."/>
            <person name="Chuvilskaya N."/>
            <person name="Rivkina E."/>
            <person name="Demidov N."/>
            <person name="Uchaeva V."/>
            <person name="Suetin S."/>
            <person name="Suzina N."/>
            <person name="Gilichinsky D."/>
        </authorList>
    </citation>
    <scope>NUCLEOTIDE SEQUENCE [LARGE SCALE GENOMIC DNA]</scope>
    <source>
        <strain evidence="5 6">C7</strain>
    </source>
</reference>
<dbReference type="EMBL" id="JBEQCT010000001">
    <property type="protein sequence ID" value="MFM2484174.1"/>
    <property type="molecule type" value="Genomic_DNA"/>
</dbReference>
<dbReference type="PANTHER" id="PTHR33269">
    <property type="entry name" value="NADH-UBIQUINONE OXIDOREDUCTASE CHAIN 6"/>
    <property type="match status" value="1"/>
</dbReference>
<evidence type="ECO:0000256" key="2">
    <source>
        <dbReference type="ARBA" id="ARBA00019907"/>
    </source>
</evidence>
<feature type="transmembrane region" description="Helical" evidence="4">
    <location>
        <begin position="28"/>
        <end position="50"/>
    </location>
</feature>
<dbReference type="Pfam" id="PF00499">
    <property type="entry name" value="Oxidored_q3"/>
    <property type="match status" value="1"/>
</dbReference>
<feature type="transmembrane region" description="Helical" evidence="4">
    <location>
        <begin position="56"/>
        <end position="76"/>
    </location>
</feature>
<accession>A0ABW9G3C0</accession>
<keyword evidence="5" id="KW-0560">Oxidoreductase</keyword>
<evidence type="ECO:0000256" key="1">
    <source>
        <dbReference type="ARBA" id="ARBA00005698"/>
    </source>
</evidence>
<evidence type="ECO:0000313" key="5">
    <source>
        <dbReference type="EMBL" id="MFM2484174.1"/>
    </source>
</evidence>
<keyword evidence="4" id="KW-1003">Cell membrane</keyword>
<feature type="transmembrane region" description="Helical" evidence="4">
    <location>
        <begin position="97"/>
        <end position="114"/>
    </location>
</feature>
<dbReference type="InterPro" id="IPR042106">
    <property type="entry name" value="Nuo/plastoQ_OxRdtase_6_NuoJ"/>
</dbReference>
<proteinExistence type="inferred from homology"/>
<gene>
    <name evidence="5" type="primary">nuoJ</name>
    <name evidence="5" type="ORF">ABUE30_03685</name>
</gene>
<sequence length="172" mass="18461">MDIVFYVAALVAVLTTIRVISHSNPVHALLYLVVSLLSVAVVFFSMGAYFAGALEIIVYAGAIMVLFVFVVMMLNLGQETIQQERAWLRPSLWVGPGLLSAVLLGALVHGITSLRHSIIHVQLIGAKAVGVSLFGPYVLAVELASLLLLAGLVVAFHLGRDKEAQRRTEGKA</sequence>
<protein>
    <recommendedName>
        <fullName evidence="2 4">NADH-quinone oxidoreductase subunit J</fullName>
        <ecNumber evidence="4">7.1.1.-</ecNumber>
    </recommendedName>
</protein>
<comment type="catalytic activity">
    <reaction evidence="4">
        <text>a quinone + NADH + 5 H(+)(in) = a quinol + NAD(+) + 4 H(+)(out)</text>
        <dbReference type="Rhea" id="RHEA:57888"/>
        <dbReference type="ChEBI" id="CHEBI:15378"/>
        <dbReference type="ChEBI" id="CHEBI:24646"/>
        <dbReference type="ChEBI" id="CHEBI:57540"/>
        <dbReference type="ChEBI" id="CHEBI:57945"/>
        <dbReference type="ChEBI" id="CHEBI:132124"/>
    </reaction>
</comment>
<dbReference type="RefSeq" id="WP_408622313.1">
    <property type="nucleotide sequence ID" value="NZ_JBEQCT010000001.1"/>
</dbReference>
<dbReference type="Proteomes" id="UP001629953">
    <property type="component" value="Unassembled WGS sequence"/>
</dbReference>